<dbReference type="RefSeq" id="WP_145861849.1">
    <property type="nucleotide sequence ID" value="NZ_RPFW01000010.1"/>
</dbReference>
<protein>
    <submittedName>
        <fullName evidence="2">XRE family transcriptional regulator</fullName>
    </submittedName>
</protein>
<sequence length="273" mass="31242">MVLGASLRQYREAAGLSTAQAAFKIRATHSKISRMELGRVAVKQRDVDDLLKFYGVTDEDVRERLVELALQSAAPGWWHQYADVLPDWFERYIGLERGAAEIRGYQLQFVPGLLQTTDYARSVIRIGNRHAPEDEIDRRVRVRMERQRLLTDQQPPKVWMVLDEAALRRAPDGEAEMRAQIEHLLAVTELPHVTLQIVPFRSGPHSAAGGPFSILRFDAWDVPDVVFLEQLDSAIYLDDRQVLGYRTIWDQLAVEAAEPDQSREMLQVLLRET</sequence>
<evidence type="ECO:0000313" key="2">
    <source>
        <dbReference type="EMBL" id="TVZ00200.1"/>
    </source>
</evidence>
<dbReference type="InterPro" id="IPR010982">
    <property type="entry name" value="Lambda_DNA-bd_dom_sf"/>
</dbReference>
<dbReference type="OrthoDB" id="4534176at2"/>
<dbReference type="Proteomes" id="UP000460272">
    <property type="component" value="Unassembled WGS sequence"/>
</dbReference>
<reference evidence="2 3" key="1">
    <citation type="submission" date="2018-11" db="EMBL/GenBank/DDBJ databases">
        <title>Trebonia kvetii gen.nov., sp.nov., a novel acidophilic actinobacterium, and proposal of the new actinobacterial family Treboniaceae fam. nov.</title>
        <authorList>
            <person name="Rapoport D."/>
            <person name="Sagova-Mareckova M."/>
            <person name="Sedlacek I."/>
            <person name="Provaznik J."/>
            <person name="Kralova S."/>
            <person name="Pavlinic D."/>
            <person name="Benes V."/>
            <person name="Kopecky J."/>
        </authorList>
    </citation>
    <scope>NUCLEOTIDE SEQUENCE [LARGE SCALE GENOMIC DNA]</scope>
    <source>
        <strain evidence="2 3">15Tr583</strain>
    </source>
</reference>
<dbReference type="GO" id="GO:0003677">
    <property type="term" value="F:DNA binding"/>
    <property type="evidence" value="ECO:0007669"/>
    <property type="project" value="InterPro"/>
</dbReference>
<feature type="domain" description="HTH cro/C1-type" evidence="1">
    <location>
        <begin position="7"/>
        <end position="61"/>
    </location>
</feature>
<proteinExistence type="predicted"/>
<dbReference type="AlphaFoldDB" id="A0A6P2BML5"/>
<organism evidence="2 3">
    <name type="scientific">Trebonia kvetii</name>
    <dbReference type="NCBI Taxonomy" id="2480626"/>
    <lineage>
        <taxon>Bacteria</taxon>
        <taxon>Bacillati</taxon>
        <taxon>Actinomycetota</taxon>
        <taxon>Actinomycetes</taxon>
        <taxon>Streptosporangiales</taxon>
        <taxon>Treboniaceae</taxon>
        <taxon>Trebonia</taxon>
    </lineage>
</organism>
<comment type="caution">
    <text evidence="2">The sequence shown here is derived from an EMBL/GenBank/DDBJ whole genome shotgun (WGS) entry which is preliminary data.</text>
</comment>
<dbReference type="Pfam" id="PF13560">
    <property type="entry name" value="HTH_31"/>
    <property type="match status" value="1"/>
</dbReference>
<dbReference type="InterPro" id="IPR043917">
    <property type="entry name" value="DUF5753"/>
</dbReference>
<dbReference type="CDD" id="cd00093">
    <property type="entry name" value="HTH_XRE"/>
    <property type="match status" value="1"/>
</dbReference>
<evidence type="ECO:0000313" key="3">
    <source>
        <dbReference type="Proteomes" id="UP000460272"/>
    </source>
</evidence>
<dbReference type="Gene3D" id="1.10.260.40">
    <property type="entry name" value="lambda repressor-like DNA-binding domains"/>
    <property type="match status" value="1"/>
</dbReference>
<dbReference type="SUPFAM" id="SSF47413">
    <property type="entry name" value="lambda repressor-like DNA-binding domains"/>
    <property type="match status" value="1"/>
</dbReference>
<evidence type="ECO:0000259" key="1">
    <source>
        <dbReference type="PROSITE" id="PS50943"/>
    </source>
</evidence>
<dbReference type="Pfam" id="PF19054">
    <property type="entry name" value="DUF5753"/>
    <property type="match status" value="1"/>
</dbReference>
<dbReference type="InterPro" id="IPR001387">
    <property type="entry name" value="Cro/C1-type_HTH"/>
</dbReference>
<accession>A0A6P2BML5</accession>
<dbReference type="PROSITE" id="PS50943">
    <property type="entry name" value="HTH_CROC1"/>
    <property type="match status" value="1"/>
</dbReference>
<name>A0A6P2BML5_9ACTN</name>
<dbReference type="SMART" id="SM00530">
    <property type="entry name" value="HTH_XRE"/>
    <property type="match status" value="1"/>
</dbReference>
<gene>
    <name evidence="2" type="ORF">EAS64_39200</name>
</gene>
<keyword evidence="3" id="KW-1185">Reference proteome</keyword>
<dbReference type="EMBL" id="RPFW01000010">
    <property type="protein sequence ID" value="TVZ00200.1"/>
    <property type="molecule type" value="Genomic_DNA"/>
</dbReference>